<keyword evidence="15" id="KW-0460">Magnesium</keyword>
<evidence type="ECO:0000256" key="2">
    <source>
        <dbReference type="ARBA" id="ARBA00004496"/>
    </source>
</evidence>
<keyword evidence="8 16" id="KW-0067">ATP-binding</keyword>
<proteinExistence type="inferred from homology"/>
<evidence type="ECO:0000256" key="6">
    <source>
        <dbReference type="ARBA" id="ARBA00022598"/>
    </source>
</evidence>
<accession>A0A7T0FZ17</accession>
<feature type="binding site" evidence="15">
    <location>
        <position position="268"/>
    </location>
    <ligand>
        <name>Mg(2+)</name>
        <dbReference type="ChEBI" id="CHEBI:18420"/>
        <label>2</label>
    </ligand>
</feature>
<evidence type="ECO:0000313" key="19">
    <source>
        <dbReference type="Proteomes" id="UP000594688"/>
    </source>
</evidence>
<feature type="active site" evidence="14">
    <location>
        <position position="279"/>
    </location>
</feature>
<dbReference type="InterPro" id="IPR011761">
    <property type="entry name" value="ATP-grasp"/>
</dbReference>
<evidence type="ECO:0000256" key="4">
    <source>
        <dbReference type="ARBA" id="ARBA00012216"/>
    </source>
</evidence>
<dbReference type="Proteomes" id="UP000594688">
    <property type="component" value="Chromosome"/>
</dbReference>
<dbReference type="GO" id="GO:0009252">
    <property type="term" value="P:peptidoglycan biosynthetic process"/>
    <property type="evidence" value="ECO:0007669"/>
    <property type="project" value="UniProtKB-UniRule"/>
</dbReference>
<dbReference type="SMART" id="SM01209">
    <property type="entry name" value="GARS_A"/>
    <property type="match status" value="1"/>
</dbReference>
<organism evidence="18 19">
    <name type="scientific">Candidatus Nitronauta litoralis</name>
    <dbReference type="NCBI Taxonomy" id="2705533"/>
    <lineage>
        <taxon>Bacteria</taxon>
        <taxon>Pseudomonadati</taxon>
        <taxon>Nitrospinota/Tectimicrobiota group</taxon>
        <taxon>Nitrospinota</taxon>
        <taxon>Nitrospinia</taxon>
        <taxon>Nitrospinales</taxon>
        <taxon>Nitrospinaceae</taxon>
        <taxon>Candidatus Nitronauta</taxon>
    </lineage>
</organism>
<evidence type="ECO:0000256" key="13">
    <source>
        <dbReference type="HAMAP-Rule" id="MF_00047"/>
    </source>
</evidence>
<dbReference type="NCBIfam" id="NF002378">
    <property type="entry name" value="PRK01372.1"/>
    <property type="match status" value="1"/>
</dbReference>
<keyword evidence="15" id="KW-0479">Metal-binding</keyword>
<dbReference type="InterPro" id="IPR016185">
    <property type="entry name" value="PreATP-grasp_dom_sf"/>
</dbReference>
<dbReference type="SUPFAM" id="SSF56059">
    <property type="entry name" value="Glutathione synthetase ATP-binding domain-like"/>
    <property type="match status" value="1"/>
</dbReference>
<feature type="binding site" evidence="15">
    <location>
        <position position="255"/>
    </location>
    <ligand>
        <name>Mg(2+)</name>
        <dbReference type="ChEBI" id="CHEBI:18420"/>
        <label>1</label>
    </ligand>
</feature>
<dbReference type="GO" id="GO:0071555">
    <property type="term" value="P:cell wall organization"/>
    <property type="evidence" value="ECO:0007669"/>
    <property type="project" value="UniProtKB-KW"/>
</dbReference>
<dbReference type="PROSITE" id="PS50975">
    <property type="entry name" value="ATP_GRASP"/>
    <property type="match status" value="1"/>
</dbReference>
<dbReference type="GO" id="GO:0046872">
    <property type="term" value="F:metal ion binding"/>
    <property type="evidence" value="ECO:0007669"/>
    <property type="project" value="UniProtKB-KW"/>
</dbReference>
<dbReference type="KEGG" id="nli:G3M70_01730"/>
<name>A0A7T0FZ17_9BACT</name>
<evidence type="ECO:0000256" key="7">
    <source>
        <dbReference type="ARBA" id="ARBA00022741"/>
    </source>
</evidence>
<dbReference type="HAMAP" id="MF_00047">
    <property type="entry name" value="Dala_Dala_lig"/>
    <property type="match status" value="1"/>
</dbReference>
<dbReference type="InterPro" id="IPR011095">
    <property type="entry name" value="Dala_Dala_lig_C"/>
</dbReference>
<feature type="active site" evidence="14">
    <location>
        <position position="21"/>
    </location>
</feature>
<comment type="pathway">
    <text evidence="13">Cell wall biogenesis; peptidoglycan biosynthesis.</text>
</comment>
<keyword evidence="10 13" id="KW-0573">Peptidoglycan synthesis</keyword>
<feature type="binding site" evidence="15">
    <location>
        <position position="268"/>
    </location>
    <ligand>
        <name>Mg(2+)</name>
        <dbReference type="ChEBI" id="CHEBI:18420"/>
        <label>1</label>
    </ligand>
</feature>
<dbReference type="Gene3D" id="3.40.50.20">
    <property type="match status" value="1"/>
</dbReference>
<comment type="similarity">
    <text evidence="3 13">Belongs to the D-alanine--D-alanine ligase family.</text>
</comment>
<keyword evidence="11 13" id="KW-0961">Cell wall biogenesis/degradation</keyword>
<gene>
    <name evidence="13" type="primary">ddl</name>
    <name evidence="18" type="ORF">G3M70_01730</name>
</gene>
<dbReference type="GO" id="GO:0008360">
    <property type="term" value="P:regulation of cell shape"/>
    <property type="evidence" value="ECO:0007669"/>
    <property type="project" value="UniProtKB-KW"/>
</dbReference>
<protein>
    <recommendedName>
        <fullName evidence="4 13">D-alanine--D-alanine ligase</fullName>
        <ecNumber evidence="4 13">6.3.2.4</ecNumber>
    </recommendedName>
    <alternativeName>
        <fullName evidence="13">D-Ala-D-Ala ligase</fullName>
    </alternativeName>
    <alternativeName>
        <fullName evidence="13">D-alanylalanine synthetase</fullName>
    </alternativeName>
</protein>
<comment type="cofactor">
    <cofactor evidence="15">
        <name>Mg(2+)</name>
        <dbReference type="ChEBI" id="CHEBI:18420"/>
    </cofactor>
    <cofactor evidence="15">
        <name>Mn(2+)</name>
        <dbReference type="ChEBI" id="CHEBI:29035"/>
    </cofactor>
    <text evidence="15">Binds 2 magnesium or manganese ions per subunit.</text>
</comment>
<keyword evidence="5 13" id="KW-0963">Cytoplasm</keyword>
<reference evidence="18 19" key="1">
    <citation type="submission" date="2020-02" db="EMBL/GenBank/DDBJ databases">
        <title>Genomic and physiological characterization of two novel Nitrospinaceae genera.</title>
        <authorList>
            <person name="Mueller A.J."/>
            <person name="Jung M.-Y."/>
            <person name="Strachan C.R."/>
            <person name="Herbold C.W."/>
            <person name="Kirkegaard R.H."/>
            <person name="Daims H."/>
        </authorList>
    </citation>
    <scope>NUCLEOTIDE SEQUENCE [LARGE SCALE GENOMIC DNA]</scope>
    <source>
        <strain evidence="18">EB</strain>
    </source>
</reference>
<dbReference type="Gene3D" id="3.30.470.20">
    <property type="entry name" value="ATP-grasp fold, B domain"/>
    <property type="match status" value="1"/>
</dbReference>
<dbReference type="InterPro" id="IPR013815">
    <property type="entry name" value="ATP_grasp_subdomain_1"/>
</dbReference>
<dbReference type="GO" id="GO:0005737">
    <property type="term" value="C:cytoplasm"/>
    <property type="evidence" value="ECO:0007669"/>
    <property type="project" value="UniProtKB-SubCell"/>
</dbReference>
<dbReference type="EC" id="6.3.2.4" evidence="4 13"/>
<keyword evidence="7 16" id="KW-0547">Nucleotide-binding</keyword>
<dbReference type="InterPro" id="IPR005905">
    <property type="entry name" value="D_ala_D_ala"/>
</dbReference>
<feature type="binding site" evidence="15">
    <location>
        <position position="270"/>
    </location>
    <ligand>
        <name>Mg(2+)</name>
        <dbReference type="ChEBI" id="CHEBI:18420"/>
        <label>2</label>
    </ligand>
</feature>
<dbReference type="SUPFAM" id="SSF52440">
    <property type="entry name" value="PreATP-grasp domain"/>
    <property type="match status" value="1"/>
</dbReference>
<keyword evidence="6 13" id="KW-0436">Ligase</keyword>
<dbReference type="Gene3D" id="3.30.1490.20">
    <property type="entry name" value="ATP-grasp fold, A domain"/>
    <property type="match status" value="1"/>
</dbReference>
<evidence type="ECO:0000256" key="5">
    <source>
        <dbReference type="ARBA" id="ARBA00022490"/>
    </source>
</evidence>
<keyword evidence="15" id="KW-0464">Manganese</keyword>
<dbReference type="PROSITE" id="PS00843">
    <property type="entry name" value="DALA_DALA_LIGASE_1"/>
    <property type="match status" value="1"/>
</dbReference>
<evidence type="ECO:0000256" key="10">
    <source>
        <dbReference type="ARBA" id="ARBA00022984"/>
    </source>
</evidence>
<evidence type="ECO:0000256" key="14">
    <source>
        <dbReference type="PIRSR" id="PIRSR039102-1"/>
    </source>
</evidence>
<feature type="domain" description="ATP-grasp" evidence="17">
    <location>
        <begin position="107"/>
        <end position="301"/>
    </location>
</feature>
<dbReference type="UniPathway" id="UPA00219"/>
<dbReference type="Pfam" id="PF07478">
    <property type="entry name" value="Dala_Dala_lig_C"/>
    <property type="match status" value="1"/>
</dbReference>
<evidence type="ECO:0000256" key="3">
    <source>
        <dbReference type="ARBA" id="ARBA00010871"/>
    </source>
</evidence>
<sequence length="312" mass="34156">MVVNSLKGKNIAVLMGGLSFEREVSLTTGTEILEALKRQGLKAVKVDVDRNVASRLAEINPDLAFIALHGTFGEDGAIQGMLECQRIPYTGSGVLGSALAFNKVATKHLLDQAGIPTPRYEVHYRDSHRPGAHSLPLPVVVKPSDQGSSIGVSIVRKESEWEPAMSLAFELSEEVLVEEFIDGKLLAIGMKEREPMPVVHIKPKSGFYDFDSKYTEGKTEYVCPALISKQEEEACRKVARNTFRVLRGRGFPRVDVILSPDGVPYVLEMNTVPGMTPLSLLPMAAKESGLDFDTLVLEIAKTAQLDYAEETN</sequence>
<dbReference type="GO" id="GO:0008716">
    <property type="term" value="F:D-alanine-D-alanine ligase activity"/>
    <property type="evidence" value="ECO:0007669"/>
    <property type="project" value="UniProtKB-UniRule"/>
</dbReference>
<evidence type="ECO:0000256" key="12">
    <source>
        <dbReference type="ARBA" id="ARBA00047614"/>
    </source>
</evidence>
<dbReference type="PANTHER" id="PTHR23132:SF23">
    <property type="entry name" value="D-ALANINE--D-ALANINE LIGASE B"/>
    <property type="match status" value="1"/>
</dbReference>
<comment type="function">
    <text evidence="13">Cell wall formation.</text>
</comment>
<comment type="cofactor">
    <cofactor evidence="1">
        <name>Mn(2+)</name>
        <dbReference type="ChEBI" id="CHEBI:29035"/>
    </cofactor>
</comment>
<evidence type="ECO:0000259" key="17">
    <source>
        <dbReference type="PROSITE" id="PS50975"/>
    </source>
</evidence>
<keyword evidence="9 13" id="KW-0133">Cell shape</keyword>
<evidence type="ECO:0000256" key="8">
    <source>
        <dbReference type="ARBA" id="ARBA00022840"/>
    </source>
</evidence>
<evidence type="ECO:0000256" key="9">
    <source>
        <dbReference type="ARBA" id="ARBA00022960"/>
    </source>
</evidence>
<evidence type="ECO:0000256" key="11">
    <source>
        <dbReference type="ARBA" id="ARBA00023316"/>
    </source>
</evidence>
<evidence type="ECO:0000256" key="16">
    <source>
        <dbReference type="PROSITE-ProRule" id="PRU00409"/>
    </source>
</evidence>
<feature type="active site" evidence="14">
    <location>
        <position position="148"/>
    </location>
</feature>
<dbReference type="GO" id="GO:0005524">
    <property type="term" value="F:ATP binding"/>
    <property type="evidence" value="ECO:0007669"/>
    <property type="project" value="UniProtKB-UniRule"/>
</dbReference>
<dbReference type="EMBL" id="CP048685">
    <property type="protein sequence ID" value="QPJ60675.1"/>
    <property type="molecule type" value="Genomic_DNA"/>
</dbReference>
<evidence type="ECO:0000256" key="1">
    <source>
        <dbReference type="ARBA" id="ARBA00001936"/>
    </source>
</evidence>
<dbReference type="InterPro" id="IPR011127">
    <property type="entry name" value="Dala_Dala_lig_N"/>
</dbReference>
<comment type="subcellular location">
    <subcellularLocation>
        <location evidence="2 13">Cytoplasm</location>
    </subcellularLocation>
</comment>
<dbReference type="Pfam" id="PF01820">
    <property type="entry name" value="Dala_Dala_lig_N"/>
    <property type="match status" value="1"/>
</dbReference>
<dbReference type="NCBIfam" id="TIGR01205">
    <property type="entry name" value="D_ala_D_alaTIGR"/>
    <property type="match status" value="1"/>
</dbReference>
<dbReference type="AlphaFoldDB" id="A0A7T0FZ17"/>
<dbReference type="InterPro" id="IPR000291">
    <property type="entry name" value="D-Ala_lig_Van_CS"/>
</dbReference>
<dbReference type="PANTHER" id="PTHR23132">
    <property type="entry name" value="D-ALANINE--D-ALANINE LIGASE"/>
    <property type="match status" value="1"/>
</dbReference>
<dbReference type="PIRSF" id="PIRSF039102">
    <property type="entry name" value="Ddl/VanB"/>
    <property type="match status" value="1"/>
</dbReference>
<comment type="catalytic activity">
    <reaction evidence="12 13">
        <text>2 D-alanine + ATP = D-alanyl-D-alanine + ADP + phosphate + H(+)</text>
        <dbReference type="Rhea" id="RHEA:11224"/>
        <dbReference type="ChEBI" id="CHEBI:15378"/>
        <dbReference type="ChEBI" id="CHEBI:30616"/>
        <dbReference type="ChEBI" id="CHEBI:43474"/>
        <dbReference type="ChEBI" id="CHEBI:57416"/>
        <dbReference type="ChEBI" id="CHEBI:57822"/>
        <dbReference type="ChEBI" id="CHEBI:456216"/>
        <dbReference type="EC" id="6.3.2.4"/>
    </reaction>
</comment>
<evidence type="ECO:0000256" key="15">
    <source>
        <dbReference type="PIRSR" id="PIRSR039102-3"/>
    </source>
</evidence>
<evidence type="ECO:0000313" key="18">
    <source>
        <dbReference type="EMBL" id="QPJ60675.1"/>
    </source>
</evidence>